<gene>
    <name evidence="1" type="ORF">TeGR_g9871</name>
</gene>
<dbReference type="EMBL" id="BRYB01002009">
    <property type="protein sequence ID" value="GMI38057.1"/>
    <property type="molecule type" value="Genomic_DNA"/>
</dbReference>
<sequence length="110" mass="11503">MPSIAPTVDFTVIAREVRCKWSPAADKASLVAAQAALAEALPSLKAGGRSVKRVVCGGCLDFKIVTSCGAEAFGAFEEGGFAGEEALVEKLKAIEGVSEVETQTYTFEDM</sequence>
<organism evidence="1 2">
    <name type="scientific">Tetraparma gracilis</name>
    <dbReference type="NCBI Taxonomy" id="2962635"/>
    <lineage>
        <taxon>Eukaryota</taxon>
        <taxon>Sar</taxon>
        <taxon>Stramenopiles</taxon>
        <taxon>Ochrophyta</taxon>
        <taxon>Bolidophyceae</taxon>
        <taxon>Parmales</taxon>
        <taxon>Triparmaceae</taxon>
        <taxon>Tetraparma</taxon>
    </lineage>
</organism>
<proteinExistence type="predicted"/>
<name>A0ABQ6N104_9STRA</name>
<accession>A0ABQ6N104</accession>
<evidence type="ECO:0000313" key="1">
    <source>
        <dbReference type="EMBL" id="GMI38057.1"/>
    </source>
</evidence>
<protein>
    <submittedName>
        <fullName evidence="1">Uncharacterized protein</fullName>
    </submittedName>
</protein>
<keyword evidence="2" id="KW-1185">Reference proteome</keyword>
<evidence type="ECO:0000313" key="2">
    <source>
        <dbReference type="Proteomes" id="UP001165060"/>
    </source>
</evidence>
<comment type="caution">
    <text evidence="1">The sequence shown here is derived from an EMBL/GenBank/DDBJ whole genome shotgun (WGS) entry which is preliminary data.</text>
</comment>
<dbReference type="Proteomes" id="UP001165060">
    <property type="component" value="Unassembled WGS sequence"/>
</dbReference>
<reference evidence="1 2" key="1">
    <citation type="journal article" date="2023" name="Commun. Biol.">
        <title>Genome analysis of Parmales, the sister group of diatoms, reveals the evolutionary specialization of diatoms from phago-mixotrophs to photoautotrophs.</title>
        <authorList>
            <person name="Ban H."/>
            <person name="Sato S."/>
            <person name="Yoshikawa S."/>
            <person name="Yamada K."/>
            <person name="Nakamura Y."/>
            <person name="Ichinomiya M."/>
            <person name="Sato N."/>
            <person name="Blanc-Mathieu R."/>
            <person name="Endo H."/>
            <person name="Kuwata A."/>
            <person name="Ogata H."/>
        </authorList>
    </citation>
    <scope>NUCLEOTIDE SEQUENCE [LARGE SCALE GENOMIC DNA]</scope>
</reference>